<gene>
    <name evidence="1" type="ORF">PR048_025077</name>
</gene>
<proteinExistence type="predicted"/>
<evidence type="ECO:0000313" key="1">
    <source>
        <dbReference type="EMBL" id="KAJ8874234.1"/>
    </source>
</evidence>
<reference evidence="1 2" key="1">
    <citation type="submission" date="2023-02" db="EMBL/GenBank/DDBJ databases">
        <title>LHISI_Scaffold_Assembly.</title>
        <authorList>
            <person name="Stuart O.P."/>
            <person name="Cleave R."/>
            <person name="Magrath M.J.L."/>
            <person name="Mikheyev A.S."/>
        </authorList>
    </citation>
    <scope>NUCLEOTIDE SEQUENCE [LARGE SCALE GENOMIC DNA]</scope>
    <source>
        <strain evidence="1">Daus_M_001</strain>
        <tissue evidence="1">Leg muscle</tissue>
    </source>
</reference>
<name>A0ABQ9GQD8_9NEOP</name>
<dbReference type="EMBL" id="JARBHB010000010">
    <property type="protein sequence ID" value="KAJ8874234.1"/>
    <property type="molecule type" value="Genomic_DNA"/>
</dbReference>
<protein>
    <submittedName>
        <fullName evidence="1">Uncharacterized protein</fullName>
    </submittedName>
</protein>
<organism evidence="1 2">
    <name type="scientific">Dryococelus australis</name>
    <dbReference type="NCBI Taxonomy" id="614101"/>
    <lineage>
        <taxon>Eukaryota</taxon>
        <taxon>Metazoa</taxon>
        <taxon>Ecdysozoa</taxon>
        <taxon>Arthropoda</taxon>
        <taxon>Hexapoda</taxon>
        <taxon>Insecta</taxon>
        <taxon>Pterygota</taxon>
        <taxon>Neoptera</taxon>
        <taxon>Polyneoptera</taxon>
        <taxon>Phasmatodea</taxon>
        <taxon>Verophasmatodea</taxon>
        <taxon>Anareolatae</taxon>
        <taxon>Phasmatidae</taxon>
        <taxon>Eurycanthinae</taxon>
        <taxon>Dryococelus</taxon>
    </lineage>
</organism>
<evidence type="ECO:0000313" key="2">
    <source>
        <dbReference type="Proteomes" id="UP001159363"/>
    </source>
</evidence>
<sequence>MNRVQFPPGSHMVIVLDDATDPRDFSGLSRFLRPCIPALLNTRLASPSSTFNNSTPGDEISRLAFKLVTMSLKLKEHPVSLRDTAELLCLLGKSYREIGLASTLYLIFPIRVGQQRITTGGHHGGVVVRLLAFHQGEQGFIPGVDTPDCSRRCPWSAGFLGDLPFPPPLHSGATPYSPRYTPIGLQDLAVKSRPNLFVPLEQGSARFRRFMAAAPVASQGVIITSTTCKYNTSADLFFCGLDEKGTINPCHPSAKGGLKCSPLSFEKAGTPATSPVDLDEQLHGHFSVGEPYRLFQITSGRSDSCTSVRDKTERSSVRTGLNSTGRSFIYAVQYVKNTRTAWDCLRVGEWKRNEGQRNLTKLLTHDPSSETIN</sequence>
<keyword evidence="2" id="KW-1185">Reference proteome</keyword>
<dbReference type="Proteomes" id="UP001159363">
    <property type="component" value="Chromosome 9"/>
</dbReference>
<comment type="caution">
    <text evidence="1">The sequence shown here is derived from an EMBL/GenBank/DDBJ whole genome shotgun (WGS) entry which is preliminary data.</text>
</comment>
<accession>A0ABQ9GQD8</accession>